<proteinExistence type="predicted"/>
<evidence type="ECO:0000313" key="2">
    <source>
        <dbReference type="EMBL" id="KAK1760451.1"/>
    </source>
</evidence>
<dbReference type="InterPro" id="IPR009078">
    <property type="entry name" value="Ferritin-like_SF"/>
</dbReference>
<protein>
    <submittedName>
        <fullName evidence="2">Protein rds1</fullName>
    </submittedName>
</protein>
<dbReference type="InterPro" id="IPR012347">
    <property type="entry name" value="Ferritin-like"/>
</dbReference>
<dbReference type="EMBL" id="MU839827">
    <property type="protein sequence ID" value="KAK1760451.1"/>
    <property type="molecule type" value="Genomic_DNA"/>
</dbReference>
<keyword evidence="1" id="KW-0732">Signal</keyword>
<evidence type="ECO:0000313" key="3">
    <source>
        <dbReference type="Proteomes" id="UP001239445"/>
    </source>
</evidence>
<evidence type="ECO:0000256" key="1">
    <source>
        <dbReference type="SAM" id="SignalP"/>
    </source>
</evidence>
<dbReference type="Proteomes" id="UP001239445">
    <property type="component" value="Unassembled WGS sequence"/>
</dbReference>
<sequence length="320" mass="32730">MPSITKTLGAVVAGLAAFASAAPAAPKLTKGQMKIHEVLRRQNALAQAAGLTDIDILQFALTLELLEEDFYRTGFQQFPADQFIALGLTQEQVNELVNIGKTEEAHVIALQSAIAQAGTQPVQACTYNFGFTDAASMVATAAVLENVGVSAYAGAAKLLADPGILTTAATILTIEARHQAVIRVASKVNPVPQAFDTPLSAKMVFSLAAPFISSCPSGSNLVLTAFPTLTMAAGQSATAIQAGATIQLQSDAAAQAQFCGFTTGGLPGGTAFTAFTPGTGCQVPQGLAGITYVTLTSQGPLNGVISDDIILAGPMVMQAS</sequence>
<dbReference type="SUPFAM" id="SSF47240">
    <property type="entry name" value="Ferritin-like"/>
    <property type="match status" value="1"/>
</dbReference>
<dbReference type="InterPro" id="IPR039254">
    <property type="entry name" value="Rds1"/>
</dbReference>
<accession>A0AAJ0F9N7</accession>
<dbReference type="PANTHER" id="PTHR38705:SF1">
    <property type="entry name" value="PROTEIN RDS1"/>
    <property type="match status" value="1"/>
</dbReference>
<feature type="signal peptide" evidence="1">
    <location>
        <begin position="1"/>
        <end position="21"/>
    </location>
</feature>
<reference evidence="2" key="1">
    <citation type="submission" date="2023-06" db="EMBL/GenBank/DDBJ databases">
        <title>Genome-scale phylogeny and comparative genomics of the fungal order Sordariales.</title>
        <authorList>
            <consortium name="Lawrence Berkeley National Laboratory"/>
            <person name="Hensen N."/>
            <person name="Bonometti L."/>
            <person name="Westerberg I."/>
            <person name="Brannstrom I.O."/>
            <person name="Guillou S."/>
            <person name="Cros-Aarteil S."/>
            <person name="Calhoun S."/>
            <person name="Haridas S."/>
            <person name="Kuo A."/>
            <person name="Mondo S."/>
            <person name="Pangilinan J."/>
            <person name="Riley R."/>
            <person name="Labutti K."/>
            <person name="Andreopoulos B."/>
            <person name="Lipzen A."/>
            <person name="Chen C."/>
            <person name="Yanf M."/>
            <person name="Daum C."/>
            <person name="Ng V."/>
            <person name="Clum A."/>
            <person name="Steindorff A."/>
            <person name="Ohm R."/>
            <person name="Martin F."/>
            <person name="Silar P."/>
            <person name="Natvig D."/>
            <person name="Lalanne C."/>
            <person name="Gautier V."/>
            <person name="Ament-Velasquez S.L."/>
            <person name="Kruys A."/>
            <person name="Hutchinson M.I."/>
            <person name="Powell A.J."/>
            <person name="Barry K."/>
            <person name="Miller A.N."/>
            <person name="Grigoriev I.V."/>
            <person name="Debuchy R."/>
            <person name="Gladieux P."/>
            <person name="Thoren M.H."/>
            <person name="Johannesson H."/>
        </authorList>
    </citation>
    <scope>NUCLEOTIDE SEQUENCE</scope>
    <source>
        <strain evidence="2">PSN4</strain>
    </source>
</reference>
<dbReference type="AlphaFoldDB" id="A0AAJ0F9N7"/>
<gene>
    <name evidence="2" type="ORF">QBC47DRAFT_5788</name>
</gene>
<comment type="caution">
    <text evidence="2">The sequence shown here is derived from an EMBL/GenBank/DDBJ whole genome shotgun (WGS) entry which is preliminary data.</text>
</comment>
<organism evidence="2 3">
    <name type="scientific">Echria macrotheca</name>
    <dbReference type="NCBI Taxonomy" id="438768"/>
    <lineage>
        <taxon>Eukaryota</taxon>
        <taxon>Fungi</taxon>
        <taxon>Dikarya</taxon>
        <taxon>Ascomycota</taxon>
        <taxon>Pezizomycotina</taxon>
        <taxon>Sordariomycetes</taxon>
        <taxon>Sordariomycetidae</taxon>
        <taxon>Sordariales</taxon>
        <taxon>Schizotheciaceae</taxon>
        <taxon>Echria</taxon>
    </lineage>
</organism>
<dbReference type="PANTHER" id="PTHR38705">
    <property type="entry name" value="PROTEIN RDS1"/>
    <property type="match status" value="1"/>
</dbReference>
<dbReference type="CDD" id="cd00657">
    <property type="entry name" value="Ferritin_like"/>
    <property type="match status" value="1"/>
</dbReference>
<feature type="chain" id="PRO_5042464082" evidence="1">
    <location>
        <begin position="22"/>
        <end position="320"/>
    </location>
</feature>
<dbReference type="Gene3D" id="1.20.1260.10">
    <property type="match status" value="1"/>
</dbReference>
<keyword evidence="3" id="KW-1185">Reference proteome</keyword>
<name>A0AAJ0F9N7_9PEZI</name>
<dbReference type="Pfam" id="PF13668">
    <property type="entry name" value="Ferritin_2"/>
    <property type="match status" value="1"/>
</dbReference>